<dbReference type="InterPro" id="IPR000674">
    <property type="entry name" value="Ald_Oxase/Xan_DH_a/b"/>
</dbReference>
<dbReference type="SMART" id="SM01008">
    <property type="entry name" value="Ald_Xan_dh_C"/>
    <property type="match status" value="1"/>
</dbReference>
<organism evidence="2">
    <name type="scientific">Burkholderia orbicola (strain AU 1054)</name>
    <dbReference type="NCBI Taxonomy" id="331271"/>
    <lineage>
        <taxon>Bacteria</taxon>
        <taxon>Pseudomonadati</taxon>
        <taxon>Pseudomonadota</taxon>
        <taxon>Betaproteobacteria</taxon>
        <taxon>Burkholderiales</taxon>
        <taxon>Burkholderiaceae</taxon>
        <taxon>Burkholderia</taxon>
        <taxon>Burkholderia cepacia complex</taxon>
        <taxon>Burkholderia orbicola</taxon>
    </lineage>
</organism>
<gene>
    <name evidence="2" type="ordered locus">Bcen_5481</name>
</gene>
<dbReference type="SUPFAM" id="SSF56003">
    <property type="entry name" value="Molybdenum cofactor-binding domain"/>
    <property type="match status" value="2"/>
</dbReference>
<dbReference type="InterPro" id="IPR008274">
    <property type="entry name" value="AldOxase/xan_DH_MoCoBD1"/>
</dbReference>
<dbReference type="Gene3D" id="3.30.365.10">
    <property type="entry name" value="Aldehyde oxidase/xanthine dehydrogenase, molybdopterin binding domain"/>
    <property type="match status" value="4"/>
</dbReference>
<dbReference type="AlphaFoldDB" id="A0A0H2Y1J2"/>
<dbReference type="InterPro" id="IPR046867">
    <property type="entry name" value="AldOxase/xan_DH_MoCoBD2"/>
</dbReference>
<dbReference type="EMBL" id="CP000379">
    <property type="protein sequence ID" value="ABF80353.1"/>
    <property type="molecule type" value="Genomic_DNA"/>
</dbReference>
<protein>
    <submittedName>
        <fullName evidence="2">Putative isoquinoline 1-oxidoreductase beta subunit</fullName>
    </submittedName>
</protein>
<name>A0A0H2Y1J2_BURO1</name>
<dbReference type="InterPro" id="IPR052516">
    <property type="entry name" value="N-heterocyclic_Hydroxylase"/>
</dbReference>
<dbReference type="PROSITE" id="PS51318">
    <property type="entry name" value="TAT"/>
    <property type="match status" value="1"/>
</dbReference>
<evidence type="ECO:0000313" key="2">
    <source>
        <dbReference type="EMBL" id="ABF80353.1"/>
    </source>
</evidence>
<dbReference type="HOGENOM" id="CLU_013917_0_0_4"/>
<dbReference type="Gene3D" id="3.90.1170.50">
    <property type="entry name" value="Aldehyde oxidase/xanthine dehydrogenase, a/b hammerhead"/>
    <property type="match status" value="1"/>
</dbReference>
<dbReference type="InterPro" id="IPR037165">
    <property type="entry name" value="AldOxase/xan_DH_Mopterin-bd_sf"/>
</dbReference>
<dbReference type="PANTHER" id="PTHR47495:SF2">
    <property type="entry name" value="ALDEHYDE DEHYDROGENASE"/>
    <property type="match status" value="1"/>
</dbReference>
<sequence>MTNHAGVPNEDAESTVSDSPSIAMSRRNFLGSMAAFTLALSFHGGTARAAAVIGKSTARLSFEPNAFIRVAADGKVTVISSYLEMGQGTFTGLATLAAEELDVSLSDITVTGAPADVEHYINPVLAARGFKVQATGGSTAMAGAWVQMRHAAATARTMFVAAAAKRFGVPRNELVVENGVVVHPRSGRRATYGSLVAAASAEPIPKEVVLKDHARFRFIGKNGTRRLDVPAKVNGSAIYTQDIRLPGMLVAAIAHPPKLWAKIRSIDSAKALAVPGVVAVVRVPGDDEIQGGAAVLARNTWAARQGRDALKIEWDERGALTADSFMIVAKFRELAGTPGVVAKARGKVLDGTPSGAKVIDAIYEQPYLAHAPMEPLNCVVHLTKDRCEIWNGEQWHTGDSNAAAKELGFALNQVQLHQLYAGGSFGRRANPRSDFVREAVRIAIAARKAGIDAPIKMVWMREDDMRGVQYRPLTVHRVRAIVDASGQLASWHHRIVGQSFMPSPDPTTVDDNLVEGAADTGYAIPNFRVEQHSYNAFAIPVAWLRSVGHTHTAFVVETMIDELAAAAGKDPYAFRRQLLQSSPRDLGVLDLAVEKAGWGKPLPASKPGDRRARGIAVHASFGTHVAQVAEVTLRQDGSYSVDRIVCAVDCGTVINPDIVASQIEGAAALGLSFLHQAITFKQGQVKESNFHDYPILRMNAMPRVEVYMVSSTAAPTGIGEPGTPLPAPAVANALAAITGRRIRALPLRDDVLAA</sequence>
<dbReference type="Pfam" id="PF02738">
    <property type="entry name" value="MoCoBD_1"/>
    <property type="match status" value="1"/>
</dbReference>
<dbReference type="GO" id="GO:0016491">
    <property type="term" value="F:oxidoreductase activity"/>
    <property type="evidence" value="ECO:0007669"/>
    <property type="project" value="InterPro"/>
</dbReference>
<feature type="domain" description="Aldehyde oxidase/xanthine dehydrogenase a/b hammerhead" evidence="1">
    <location>
        <begin position="234"/>
        <end position="318"/>
    </location>
</feature>
<dbReference type="Pfam" id="PF20256">
    <property type="entry name" value="MoCoBD_2"/>
    <property type="match status" value="2"/>
</dbReference>
<accession>A0A0H2Y1J2</accession>
<proteinExistence type="predicted"/>
<dbReference type="InterPro" id="IPR012368">
    <property type="entry name" value="OxRdtase_Mopterin-bd_su_IorB"/>
</dbReference>
<dbReference type="PIRSF" id="PIRSF036389">
    <property type="entry name" value="IOR_B"/>
    <property type="match status" value="1"/>
</dbReference>
<reference evidence="2" key="1">
    <citation type="submission" date="2006-05" db="EMBL/GenBank/DDBJ databases">
        <title>Complete sequence of chromosome 2 of Burkholderia cenocepacia AU 1054.</title>
        <authorList>
            <consortium name="US DOE Joint Genome Institute"/>
            <person name="Copeland A."/>
            <person name="Lucas S."/>
            <person name="Lapidus A."/>
            <person name="Barry K."/>
            <person name="Detter J.C."/>
            <person name="Glavina del Rio T."/>
            <person name="Hammon N."/>
            <person name="Israni S."/>
            <person name="Dalin E."/>
            <person name="Tice H."/>
            <person name="Pitluck S."/>
            <person name="Chain P."/>
            <person name="Malfatti S."/>
            <person name="Shin M."/>
            <person name="Vergez L."/>
            <person name="Schmutz J."/>
            <person name="Larimer F."/>
            <person name="Land M."/>
            <person name="Hauser L."/>
            <person name="Kyrpides N."/>
            <person name="Lykidis A."/>
            <person name="LiPuma J.J."/>
            <person name="Konstantinidis K."/>
            <person name="Tiedje J.M."/>
            <person name="Richardson P."/>
        </authorList>
    </citation>
    <scope>NUCLEOTIDE SEQUENCE [LARGE SCALE GENOMIC DNA]</scope>
    <source>
        <strain evidence="2">AU 1054</strain>
    </source>
</reference>
<evidence type="ECO:0000259" key="1">
    <source>
        <dbReference type="SMART" id="SM01008"/>
    </source>
</evidence>
<dbReference type="PANTHER" id="PTHR47495">
    <property type="entry name" value="ALDEHYDE DEHYDROGENASE"/>
    <property type="match status" value="1"/>
</dbReference>
<dbReference type="InterPro" id="IPR006311">
    <property type="entry name" value="TAT_signal"/>
</dbReference>